<keyword evidence="6 7" id="KW-0694">RNA-binding</keyword>
<keyword evidence="3 7" id="KW-0489">Methyltransferase</keyword>
<feature type="binding site" evidence="7 8">
    <location>
        <position position="14"/>
    </location>
    <ligand>
        <name>S-adenosyl-L-methionine</name>
        <dbReference type="ChEBI" id="CHEBI:59789"/>
    </ligand>
</feature>
<dbReference type="Proteomes" id="UP000177565">
    <property type="component" value="Unassembled WGS sequence"/>
</dbReference>
<dbReference type="Pfam" id="PF00398">
    <property type="entry name" value="RrnaAD"/>
    <property type="match status" value="1"/>
</dbReference>
<evidence type="ECO:0000256" key="7">
    <source>
        <dbReference type="HAMAP-Rule" id="MF_00607"/>
    </source>
</evidence>
<accession>A0A1G2MTW9</accession>
<dbReference type="HAMAP" id="MF_00607">
    <property type="entry name" value="16SrRNA_methyltr_A"/>
    <property type="match status" value="1"/>
</dbReference>
<feature type="binding site" evidence="7 8">
    <location>
        <position position="39"/>
    </location>
    <ligand>
        <name>S-adenosyl-L-methionine</name>
        <dbReference type="ChEBI" id="CHEBI:59789"/>
    </ligand>
</feature>
<dbReference type="GO" id="GO:0005829">
    <property type="term" value="C:cytosol"/>
    <property type="evidence" value="ECO:0007669"/>
    <property type="project" value="TreeGrafter"/>
</dbReference>
<protein>
    <recommendedName>
        <fullName evidence="7">Ribosomal RNA small subunit methyltransferase A</fullName>
        <ecNumber evidence="7">2.1.1.182</ecNumber>
    </recommendedName>
    <alternativeName>
        <fullName evidence="7">16S rRNA (adenine(1518)-N(6)/adenine(1519)-N(6))-dimethyltransferase</fullName>
    </alternativeName>
    <alternativeName>
        <fullName evidence="7">16S rRNA dimethyladenosine transferase</fullName>
    </alternativeName>
    <alternativeName>
        <fullName evidence="7">16S rRNA dimethylase</fullName>
    </alternativeName>
    <alternativeName>
        <fullName evidence="7">S-adenosylmethionine-6-N', N'-adenosyl(rRNA) dimethyltransferase</fullName>
    </alternativeName>
</protein>
<dbReference type="Gene3D" id="1.10.8.100">
    <property type="entry name" value="Ribosomal RNA adenine dimethylase-like, domain 2"/>
    <property type="match status" value="1"/>
</dbReference>
<dbReference type="CDD" id="cd02440">
    <property type="entry name" value="AdoMet_MTases"/>
    <property type="match status" value="1"/>
</dbReference>
<dbReference type="InterPro" id="IPR023165">
    <property type="entry name" value="rRNA_Ade_diMease-like_C"/>
</dbReference>
<evidence type="ECO:0000313" key="10">
    <source>
        <dbReference type="EMBL" id="OHA27305.1"/>
    </source>
</evidence>
<evidence type="ECO:0000256" key="1">
    <source>
        <dbReference type="ARBA" id="ARBA00022490"/>
    </source>
</evidence>
<evidence type="ECO:0000256" key="6">
    <source>
        <dbReference type="ARBA" id="ARBA00022884"/>
    </source>
</evidence>
<dbReference type="InterPro" id="IPR001737">
    <property type="entry name" value="KsgA/Erm"/>
</dbReference>
<dbReference type="InterPro" id="IPR020598">
    <property type="entry name" value="rRNA_Ade_methylase_Trfase_N"/>
</dbReference>
<evidence type="ECO:0000256" key="2">
    <source>
        <dbReference type="ARBA" id="ARBA00022552"/>
    </source>
</evidence>
<comment type="catalytic activity">
    <reaction evidence="7">
        <text>adenosine(1518)/adenosine(1519) in 16S rRNA + 4 S-adenosyl-L-methionine = N(6)-dimethyladenosine(1518)/N(6)-dimethyladenosine(1519) in 16S rRNA + 4 S-adenosyl-L-homocysteine + 4 H(+)</text>
        <dbReference type="Rhea" id="RHEA:19609"/>
        <dbReference type="Rhea" id="RHEA-COMP:10232"/>
        <dbReference type="Rhea" id="RHEA-COMP:10233"/>
        <dbReference type="ChEBI" id="CHEBI:15378"/>
        <dbReference type="ChEBI" id="CHEBI:57856"/>
        <dbReference type="ChEBI" id="CHEBI:59789"/>
        <dbReference type="ChEBI" id="CHEBI:74411"/>
        <dbReference type="ChEBI" id="CHEBI:74493"/>
        <dbReference type="EC" id="2.1.1.182"/>
    </reaction>
</comment>
<comment type="caution">
    <text evidence="10">The sequence shown here is derived from an EMBL/GenBank/DDBJ whole genome shotgun (WGS) entry which is preliminary data.</text>
</comment>
<evidence type="ECO:0000259" key="9">
    <source>
        <dbReference type="SMART" id="SM00650"/>
    </source>
</evidence>
<dbReference type="PANTHER" id="PTHR11727">
    <property type="entry name" value="DIMETHYLADENOSINE TRANSFERASE"/>
    <property type="match status" value="1"/>
</dbReference>
<dbReference type="InterPro" id="IPR029063">
    <property type="entry name" value="SAM-dependent_MTases_sf"/>
</dbReference>
<feature type="binding site" evidence="7 8">
    <location>
        <position position="60"/>
    </location>
    <ligand>
        <name>S-adenosyl-L-methionine</name>
        <dbReference type="ChEBI" id="CHEBI:59789"/>
    </ligand>
</feature>
<dbReference type="InterPro" id="IPR011530">
    <property type="entry name" value="rRNA_adenine_dimethylase"/>
</dbReference>
<reference evidence="10 11" key="1">
    <citation type="journal article" date="2016" name="Nat. Commun.">
        <title>Thousands of microbial genomes shed light on interconnected biogeochemical processes in an aquifer system.</title>
        <authorList>
            <person name="Anantharaman K."/>
            <person name="Brown C.T."/>
            <person name="Hug L.A."/>
            <person name="Sharon I."/>
            <person name="Castelle C.J."/>
            <person name="Probst A.J."/>
            <person name="Thomas B.C."/>
            <person name="Singh A."/>
            <person name="Wilkins M.J."/>
            <person name="Karaoz U."/>
            <person name="Brodie E.L."/>
            <person name="Williams K.H."/>
            <person name="Hubbard S.S."/>
            <person name="Banfield J.F."/>
        </authorList>
    </citation>
    <scope>NUCLEOTIDE SEQUENCE [LARGE SCALE GENOMIC DNA]</scope>
</reference>
<evidence type="ECO:0000256" key="3">
    <source>
        <dbReference type="ARBA" id="ARBA00022603"/>
    </source>
</evidence>
<organism evidence="10 11">
    <name type="scientific">Candidatus Taylorbacteria bacterium RIFCSPHIGHO2_02_FULL_46_13</name>
    <dbReference type="NCBI Taxonomy" id="1802312"/>
    <lineage>
        <taxon>Bacteria</taxon>
        <taxon>Candidatus Tayloriibacteriota</taxon>
    </lineage>
</organism>
<evidence type="ECO:0000256" key="8">
    <source>
        <dbReference type="PROSITE-ProRule" id="PRU01026"/>
    </source>
</evidence>
<keyword evidence="4 7" id="KW-0808">Transferase</keyword>
<feature type="binding site" evidence="7 8">
    <location>
        <position position="88"/>
    </location>
    <ligand>
        <name>S-adenosyl-L-methionine</name>
        <dbReference type="ChEBI" id="CHEBI:59789"/>
    </ligand>
</feature>
<dbReference type="STRING" id="1802312.A3C06_02135"/>
<dbReference type="AlphaFoldDB" id="A0A1G2MTW9"/>
<comment type="function">
    <text evidence="7">Specifically dimethylates two adjacent adenosines (A1518 and A1519) in the loop of a conserved hairpin near the 3'-end of 16S rRNA in the 30S particle. May play a critical role in biogenesis of 30S subunits.</text>
</comment>
<keyword evidence="2 7" id="KW-0698">rRNA processing</keyword>
<sequence length="264" mass="29557">MPLKAQKSLGQNFLQSQRVIDVMVETGKVDSHDCIVEAGPGKGILTETLLSCARQVIAVEKDPRLVLYLNFKFKQHIESKKLSLLTGDILQFDPAVENLQPGGYKVIANIPYYLTGQFLRYFLSHNTYPAVMVLLLQKEVAERIVARDGKESMLSLSVRAYGKPKYIETVPAELFTPRPRVDSAIVAIEDISKTFFKNTSEEHFFKILKAGFAQKRKKLSSNLSALAPRDTILGLFKQCSIPENTRAEELPLSKWKALARGLAS</sequence>
<dbReference type="EC" id="2.1.1.182" evidence="7"/>
<dbReference type="InterPro" id="IPR020596">
    <property type="entry name" value="rRNA_Ade_Mease_Trfase_CS"/>
</dbReference>
<keyword evidence="5 7" id="KW-0949">S-adenosyl-L-methionine</keyword>
<dbReference type="NCBIfam" id="TIGR00755">
    <property type="entry name" value="ksgA"/>
    <property type="match status" value="1"/>
</dbReference>
<evidence type="ECO:0000256" key="5">
    <source>
        <dbReference type="ARBA" id="ARBA00022691"/>
    </source>
</evidence>
<dbReference type="SMART" id="SM00650">
    <property type="entry name" value="rADc"/>
    <property type="match status" value="1"/>
</dbReference>
<feature type="domain" description="Ribosomal RNA adenine methylase transferase N-terminal" evidence="9">
    <location>
        <begin position="19"/>
        <end position="192"/>
    </location>
</feature>
<dbReference type="PROSITE" id="PS51689">
    <property type="entry name" value="SAM_RNA_A_N6_MT"/>
    <property type="match status" value="1"/>
</dbReference>
<feature type="binding site" evidence="7 8">
    <location>
        <position position="109"/>
    </location>
    <ligand>
        <name>S-adenosyl-L-methionine</name>
        <dbReference type="ChEBI" id="CHEBI:59789"/>
    </ligand>
</feature>
<dbReference type="SUPFAM" id="SSF53335">
    <property type="entry name" value="S-adenosyl-L-methionine-dependent methyltransferases"/>
    <property type="match status" value="1"/>
</dbReference>
<gene>
    <name evidence="7" type="primary">rsmA</name>
    <name evidence="7" type="synonym">ksgA</name>
    <name evidence="10" type="ORF">A3C06_02135</name>
</gene>
<comment type="subcellular location">
    <subcellularLocation>
        <location evidence="7">Cytoplasm</location>
    </subcellularLocation>
</comment>
<dbReference type="EMBL" id="MHRQ01000007">
    <property type="protein sequence ID" value="OHA27305.1"/>
    <property type="molecule type" value="Genomic_DNA"/>
</dbReference>
<comment type="similarity">
    <text evidence="7">Belongs to the class I-like SAM-binding methyltransferase superfamily. rRNA adenine N(6)-methyltransferase family. RsmA subfamily.</text>
</comment>
<dbReference type="PANTHER" id="PTHR11727:SF7">
    <property type="entry name" value="DIMETHYLADENOSINE TRANSFERASE-RELATED"/>
    <property type="match status" value="1"/>
</dbReference>
<evidence type="ECO:0000313" key="11">
    <source>
        <dbReference type="Proteomes" id="UP000177565"/>
    </source>
</evidence>
<name>A0A1G2MTW9_9BACT</name>
<proteinExistence type="inferred from homology"/>
<dbReference type="PROSITE" id="PS01131">
    <property type="entry name" value="RRNA_A_DIMETH"/>
    <property type="match status" value="1"/>
</dbReference>
<dbReference type="Gene3D" id="3.40.50.150">
    <property type="entry name" value="Vaccinia Virus protein VP39"/>
    <property type="match status" value="1"/>
</dbReference>
<feature type="binding site" evidence="7 8">
    <location>
        <position position="12"/>
    </location>
    <ligand>
        <name>S-adenosyl-L-methionine</name>
        <dbReference type="ChEBI" id="CHEBI:59789"/>
    </ligand>
</feature>
<dbReference type="GO" id="GO:0052908">
    <property type="term" value="F:16S rRNA (adenine(1518)-N(6)/adenine(1519)-N(6))-dimethyltransferase activity"/>
    <property type="evidence" value="ECO:0007669"/>
    <property type="project" value="UniProtKB-EC"/>
</dbReference>
<evidence type="ECO:0000256" key="4">
    <source>
        <dbReference type="ARBA" id="ARBA00022679"/>
    </source>
</evidence>
<dbReference type="GO" id="GO:0003723">
    <property type="term" value="F:RNA binding"/>
    <property type="evidence" value="ECO:0007669"/>
    <property type="project" value="UniProtKB-UniRule"/>
</dbReference>
<keyword evidence="1 7" id="KW-0963">Cytoplasm</keyword>